<evidence type="ECO:0000313" key="12">
    <source>
        <dbReference type="EMBL" id="KAF8765996.1"/>
    </source>
</evidence>
<evidence type="ECO:0000256" key="6">
    <source>
        <dbReference type="ARBA" id="ARBA00022723"/>
    </source>
</evidence>
<evidence type="ECO:0000256" key="8">
    <source>
        <dbReference type="ARBA" id="ARBA00022786"/>
    </source>
</evidence>
<comment type="catalytic activity">
    <reaction evidence="1">
        <text>S-ubiquitinyl-[E2 ubiquitin-conjugating enzyme]-L-cysteine + [acceptor protein]-L-lysine = [E2 ubiquitin-conjugating enzyme]-L-cysteine + N(6)-ubiquitinyl-[acceptor protein]-L-lysine.</text>
        <dbReference type="EC" id="2.3.2.27"/>
    </reaction>
</comment>
<keyword evidence="7 10" id="KW-0863">Zinc-finger</keyword>
<keyword evidence="8" id="KW-0833">Ubl conjugation pathway</keyword>
<dbReference type="OrthoDB" id="4788989at2759"/>
<comment type="caution">
    <text evidence="12">The sequence shown here is derived from an EMBL/GenBank/DDBJ whole genome shotgun (WGS) entry which is preliminary data.</text>
</comment>
<name>A0A835FPR8_9POAL</name>
<dbReference type="GO" id="GO:0008270">
    <property type="term" value="F:zinc ion binding"/>
    <property type="evidence" value="ECO:0007669"/>
    <property type="project" value="UniProtKB-KW"/>
</dbReference>
<dbReference type="UniPathway" id="UPA00143"/>
<gene>
    <name evidence="12" type="ORF">HU200_007931</name>
</gene>
<evidence type="ECO:0000256" key="1">
    <source>
        <dbReference type="ARBA" id="ARBA00000900"/>
    </source>
</evidence>
<dbReference type="GO" id="GO:0016567">
    <property type="term" value="P:protein ubiquitination"/>
    <property type="evidence" value="ECO:0007669"/>
    <property type="project" value="UniProtKB-UniPathway"/>
</dbReference>
<dbReference type="Pfam" id="PF21361">
    <property type="entry name" value="Sina_ZnF"/>
    <property type="match status" value="1"/>
</dbReference>
<evidence type="ECO:0000256" key="4">
    <source>
        <dbReference type="ARBA" id="ARBA00012483"/>
    </source>
</evidence>
<keyword evidence="6" id="KW-0479">Metal-binding</keyword>
<dbReference type="CDD" id="cd16571">
    <property type="entry name" value="RING-HC_SIAHs"/>
    <property type="match status" value="1"/>
</dbReference>
<evidence type="ECO:0000256" key="7">
    <source>
        <dbReference type="ARBA" id="ARBA00022771"/>
    </source>
</evidence>
<accession>A0A835FPR8</accession>
<keyword evidence="5" id="KW-0808">Transferase</keyword>
<comment type="pathway">
    <text evidence="2">Protein modification; protein ubiquitination.</text>
</comment>
<reference evidence="12" key="1">
    <citation type="submission" date="2020-07" db="EMBL/GenBank/DDBJ databases">
        <title>Genome sequence and genetic diversity analysis of an under-domesticated orphan crop, white fonio (Digitaria exilis).</title>
        <authorList>
            <person name="Bennetzen J.L."/>
            <person name="Chen S."/>
            <person name="Ma X."/>
            <person name="Wang X."/>
            <person name="Yssel A.E.J."/>
            <person name="Chaluvadi S.R."/>
            <person name="Johnson M."/>
            <person name="Gangashetty P."/>
            <person name="Hamidou F."/>
            <person name="Sanogo M.D."/>
            <person name="Zwaenepoel A."/>
            <person name="Wallace J."/>
            <person name="Van De Peer Y."/>
            <person name="Van Deynze A."/>
        </authorList>
    </citation>
    <scope>NUCLEOTIDE SEQUENCE</scope>
    <source>
        <tissue evidence="12">Leaves</tissue>
    </source>
</reference>
<dbReference type="InterPro" id="IPR049548">
    <property type="entry name" value="Sina-like_RING"/>
</dbReference>
<dbReference type="InterPro" id="IPR013010">
    <property type="entry name" value="Znf_SIAH"/>
</dbReference>
<keyword evidence="13" id="KW-1185">Reference proteome</keyword>
<evidence type="ECO:0000313" key="13">
    <source>
        <dbReference type="Proteomes" id="UP000636709"/>
    </source>
</evidence>
<protein>
    <recommendedName>
        <fullName evidence="4">RING-type E3 ubiquitin transferase</fullName>
        <ecNumber evidence="4">2.3.2.27</ecNumber>
    </recommendedName>
</protein>
<comment type="similarity">
    <text evidence="3">Belongs to the SINA (Seven in absentia) family.</text>
</comment>
<dbReference type="AlphaFoldDB" id="A0A835FPR8"/>
<evidence type="ECO:0000256" key="9">
    <source>
        <dbReference type="ARBA" id="ARBA00022833"/>
    </source>
</evidence>
<dbReference type="Gene3D" id="3.30.40.10">
    <property type="entry name" value="Zinc/RING finger domain, C3HC4 (zinc finger)"/>
    <property type="match status" value="2"/>
</dbReference>
<dbReference type="EC" id="2.3.2.27" evidence="4"/>
<dbReference type="SUPFAM" id="SSF57850">
    <property type="entry name" value="RING/U-box"/>
    <property type="match status" value="1"/>
</dbReference>
<dbReference type="PANTHER" id="PTHR10315:SF83">
    <property type="entry name" value="RING-TYPE E3 UBIQUITIN TRANSFERASE"/>
    <property type="match status" value="1"/>
</dbReference>
<dbReference type="GO" id="GO:0061630">
    <property type="term" value="F:ubiquitin protein ligase activity"/>
    <property type="evidence" value="ECO:0007669"/>
    <property type="project" value="UniProtKB-EC"/>
</dbReference>
<evidence type="ECO:0000256" key="2">
    <source>
        <dbReference type="ARBA" id="ARBA00004906"/>
    </source>
</evidence>
<dbReference type="Proteomes" id="UP000636709">
    <property type="component" value="Unassembled WGS sequence"/>
</dbReference>
<dbReference type="Pfam" id="PF21362">
    <property type="entry name" value="Sina_RING"/>
    <property type="match status" value="1"/>
</dbReference>
<dbReference type="PROSITE" id="PS51081">
    <property type="entry name" value="ZF_SIAH"/>
    <property type="match status" value="1"/>
</dbReference>
<dbReference type="PANTHER" id="PTHR10315">
    <property type="entry name" value="E3 UBIQUITIN PROTEIN LIGASE SIAH"/>
    <property type="match status" value="1"/>
</dbReference>
<dbReference type="GO" id="GO:0005737">
    <property type="term" value="C:cytoplasm"/>
    <property type="evidence" value="ECO:0007669"/>
    <property type="project" value="TreeGrafter"/>
</dbReference>
<dbReference type="InterPro" id="IPR052088">
    <property type="entry name" value="E3_ubiquitin-ligase_SINA"/>
</dbReference>
<evidence type="ECO:0000256" key="10">
    <source>
        <dbReference type="PROSITE-ProRule" id="PRU00455"/>
    </source>
</evidence>
<organism evidence="12 13">
    <name type="scientific">Digitaria exilis</name>
    <dbReference type="NCBI Taxonomy" id="1010633"/>
    <lineage>
        <taxon>Eukaryota</taxon>
        <taxon>Viridiplantae</taxon>
        <taxon>Streptophyta</taxon>
        <taxon>Embryophyta</taxon>
        <taxon>Tracheophyta</taxon>
        <taxon>Spermatophyta</taxon>
        <taxon>Magnoliopsida</taxon>
        <taxon>Liliopsida</taxon>
        <taxon>Poales</taxon>
        <taxon>Poaceae</taxon>
        <taxon>PACMAD clade</taxon>
        <taxon>Panicoideae</taxon>
        <taxon>Panicodae</taxon>
        <taxon>Paniceae</taxon>
        <taxon>Anthephorinae</taxon>
        <taxon>Digitaria</taxon>
    </lineage>
</organism>
<proteinExistence type="inferred from homology"/>
<sequence length="285" mass="30999">MTKPVGGTTMEVADGDVDDSDDLVVTVDDVEALECSICYLPLKPPIFQCVNGHVVCSPCRDKLKATGRGSCHVCRGAIGGYNSRCHAMERVVESVHVPCPHAVHGCVAKVAYHDRRRHQEACPHAPCHCPGEACGFAGSTAALRDHVASAHGWPVEVEPSLHSPFSVRLRDGFNFVVSVDGDHFLLNVSRHRFIHTVSAVCIRRPTVPGSEKGAFVLETSYDASFHKQATSFEVADSDLADGCPPIVTNSNALSSSCLIETTWIWRSPSRFSMFRYAWKTTAHEA</sequence>
<evidence type="ECO:0000259" key="11">
    <source>
        <dbReference type="PROSITE" id="PS51081"/>
    </source>
</evidence>
<feature type="domain" description="SIAH-type" evidence="11">
    <location>
        <begin position="94"/>
        <end position="152"/>
    </location>
</feature>
<evidence type="ECO:0000256" key="5">
    <source>
        <dbReference type="ARBA" id="ARBA00022679"/>
    </source>
</evidence>
<dbReference type="InterPro" id="IPR013083">
    <property type="entry name" value="Znf_RING/FYVE/PHD"/>
</dbReference>
<dbReference type="SUPFAM" id="SSF49599">
    <property type="entry name" value="TRAF domain-like"/>
    <property type="match status" value="1"/>
</dbReference>
<evidence type="ECO:0000256" key="3">
    <source>
        <dbReference type="ARBA" id="ARBA00009119"/>
    </source>
</evidence>
<keyword evidence="9" id="KW-0862">Zinc</keyword>
<dbReference type="EMBL" id="JACEFO010000522">
    <property type="protein sequence ID" value="KAF8765996.1"/>
    <property type="molecule type" value="Genomic_DNA"/>
</dbReference>